<dbReference type="InterPro" id="IPR017871">
    <property type="entry name" value="ABC_transporter-like_CS"/>
</dbReference>
<proteinExistence type="predicted"/>
<dbReference type="PROSITE" id="PS50893">
    <property type="entry name" value="ABC_TRANSPORTER_2"/>
    <property type="match status" value="2"/>
</dbReference>
<dbReference type="GO" id="GO:0016887">
    <property type="term" value="F:ATP hydrolysis activity"/>
    <property type="evidence" value="ECO:0007669"/>
    <property type="project" value="InterPro"/>
</dbReference>
<dbReference type="InterPro" id="IPR003439">
    <property type="entry name" value="ABC_transporter-like_ATP-bd"/>
</dbReference>
<organism evidence="5 6">
    <name type="scientific">Mesosutterella multiformis</name>
    <dbReference type="NCBI Taxonomy" id="2259133"/>
    <lineage>
        <taxon>Bacteria</taxon>
        <taxon>Pseudomonadati</taxon>
        <taxon>Pseudomonadota</taxon>
        <taxon>Betaproteobacteria</taxon>
        <taxon>Burkholderiales</taxon>
        <taxon>Sutterellaceae</taxon>
        <taxon>Mesosutterella</taxon>
    </lineage>
</organism>
<evidence type="ECO:0000313" key="5">
    <source>
        <dbReference type="EMBL" id="GBO94520.1"/>
    </source>
</evidence>
<gene>
    <name evidence="5" type="ORF">MESMUL_18740</name>
</gene>
<dbReference type="Proteomes" id="UP000266091">
    <property type="component" value="Unassembled WGS sequence"/>
</dbReference>
<sequence length="582" mass="63931">MADFTPVVTARGLTKSFVGADGEHIEALSDLTLSMPPNVIVSLVGVDGAGKTTFMRHITGLMKADSGELSVLGINPATDSQAVQDRISYMPQAFGLYEDLSVSENLDLYADLHGVPEAKRKERYPELLAMADLARYLDRPAGKLSGGMKQKLGLICSLVRTPDLLLLDEPSVGVDPLSRRDLWEIVSKLVSRQRISVLWATSYMDEAENSDYVFLLHGGKLIREGKPKEMTLESAGLTYFATPEHGEAPRFLQTAFYDRLDLTTDAVPQGGDVRIIAKEGVTQAQLDAVAPRTNLRPRPPEFEDTFMREIVKGEDPRLPNPAPIESHRASDGDVAPVIIVKDLVRKFGDFTAVKSTSFSVKPGEIFGLLGPNGAGKTVTFRILCGLLPATSGLVQVDGLNLRTARAEARGHVGYVAQKFSLYRNLSVRENLEFFGGAYGLRGKHLEERIEHVIREFHLNADDIAGKIPAGMQRRLAIAAAMIHEPAILFLDEPTSGLDPLARRAFWRIITQLASQGRTMIVTTHFMEEAEYCDRIAIQDKGEMLALGTPAEVRKLGGENCVDMNSAFIAIVENSREKRGYTR</sequence>
<name>A0A388SGF6_9BURK</name>
<evidence type="ECO:0000256" key="3">
    <source>
        <dbReference type="ARBA" id="ARBA00022840"/>
    </source>
</evidence>
<feature type="domain" description="ABC transporter" evidence="4">
    <location>
        <begin position="338"/>
        <end position="565"/>
    </location>
</feature>
<dbReference type="SUPFAM" id="SSF52540">
    <property type="entry name" value="P-loop containing nucleoside triphosphate hydrolases"/>
    <property type="match status" value="2"/>
</dbReference>
<dbReference type="AlphaFoldDB" id="A0A388SGF6"/>
<keyword evidence="1" id="KW-1003">Cell membrane</keyword>
<keyword evidence="6" id="KW-1185">Reference proteome</keyword>
<evidence type="ECO:0000313" key="6">
    <source>
        <dbReference type="Proteomes" id="UP000266091"/>
    </source>
</evidence>
<evidence type="ECO:0000256" key="2">
    <source>
        <dbReference type="ARBA" id="ARBA00022741"/>
    </source>
</evidence>
<dbReference type="CDD" id="cd03230">
    <property type="entry name" value="ABC_DR_subfamily_A"/>
    <property type="match status" value="1"/>
</dbReference>
<dbReference type="InterPro" id="IPR003593">
    <property type="entry name" value="AAA+_ATPase"/>
</dbReference>
<dbReference type="RefSeq" id="WP_116271113.1">
    <property type="nucleotide sequence ID" value="NZ_BGZJ01000002.1"/>
</dbReference>
<keyword evidence="1" id="KW-0472">Membrane</keyword>
<keyword evidence="2" id="KW-0547">Nucleotide-binding</keyword>
<dbReference type="EMBL" id="BGZJ01000002">
    <property type="protein sequence ID" value="GBO94520.1"/>
    <property type="molecule type" value="Genomic_DNA"/>
</dbReference>
<dbReference type="PANTHER" id="PTHR43038:SF3">
    <property type="entry name" value="ABC TRANSPORTER G FAMILY MEMBER 20 ISOFORM X1"/>
    <property type="match status" value="1"/>
</dbReference>
<dbReference type="PANTHER" id="PTHR43038">
    <property type="entry name" value="ATP-BINDING CASSETTE, SUB-FAMILY H, MEMBER 1"/>
    <property type="match status" value="1"/>
</dbReference>
<dbReference type="SMART" id="SM00382">
    <property type="entry name" value="AAA"/>
    <property type="match status" value="2"/>
</dbReference>
<evidence type="ECO:0000259" key="4">
    <source>
        <dbReference type="PROSITE" id="PS50893"/>
    </source>
</evidence>
<reference evidence="5 6" key="1">
    <citation type="journal article" date="2018" name="Int. J. Syst. Evol. Microbiol.">
        <title>Mesosutterella multiformis gen. nov., sp. nov., a member of the family Sutterellaceae and Sutterella megalosphaeroides sp. nov., isolated from human faeces.</title>
        <authorList>
            <person name="Sakamoto M."/>
            <person name="Ikeyama N."/>
            <person name="Kunihiro T."/>
            <person name="Iino T."/>
            <person name="Yuki M."/>
            <person name="Ohkuma M."/>
        </authorList>
    </citation>
    <scope>NUCLEOTIDE SEQUENCE [LARGE SCALE GENOMIC DNA]</scope>
    <source>
        <strain evidence="5 6">4NBBH2</strain>
    </source>
</reference>
<comment type="caution">
    <text evidence="5">The sequence shown here is derived from an EMBL/GenBank/DDBJ whole genome shotgun (WGS) entry which is preliminary data.</text>
</comment>
<feature type="domain" description="ABC transporter" evidence="4">
    <location>
        <begin position="8"/>
        <end position="243"/>
    </location>
</feature>
<accession>A0A388SGF6</accession>
<keyword evidence="3 5" id="KW-0067">ATP-binding</keyword>
<dbReference type="PROSITE" id="PS00211">
    <property type="entry name" value="ABC_TRANSPORTER_1"/>
    <property type="match status" value="1"/>
</dbReference>
<dbReference type="OrthoDB" id="9776369at2"/>
<dbReference type="Pfam" id="PF00005">
    <property type="entry name" value="ABC_tran"/>
    <property type="match status" value="2"/>
</dbReference>
<dbReference type="InterPro" id="IPR027417">
    <property type="entry name" value="P-loop_NTPase"/>
</dbReference>
<dbReference type="Gene3D" id="3.40.50.300">
    <property type="entry name" value="P-loop containing nucleotide triphosphate hydrolases"/>
    <property type="match status" value="2"/>
</dbReference>
<dbReference type="GO" id="GO:0005524">
    <property type="term" value="F:ATP binding"/>
    <property type="evidence" value="ECO:0007669"/>
    <property type="project" value="UniProtKB-KW"/>
</dbReference>
<protein>
    <submittedName>
        <fullName evidence="5">ABC transporter ATP-binding protein</fullName>
    </submittedName>
</protein>
<evidence type="ECO:0000256" key="1">
    <source>
        <dbReference type="ARBA" id="ARBA00022475"/>
    </source>
</evidence>